<keyword evidence="2" id="KW-1185">Reference proteome</keyword>
<evidence type="ECO:0000313" key="2">
    <source>
        <dbReference type="Proteomes" id="UP000594749"/>
    </source>
</evidence>
<dbReference type="EMBL" id="CP063078">
    <property type="protein sequence ID" value="QOQ87164.1"/>
    <property type="molecule type" value="Genomic_DNA"/>
</dbReference>
<proteinExistence type="predicted"/>
<name>A0A7M1LGL0_9BACT</name>
<gene>
    <name evidence="1" type="ORF">IMC76_08110</name>
</gene>
<evidence type="ECO:0000313" key="1">
    <source>
        <dbReference type="EMBL" id="QOQ87164.1"/>
    </source>
</evidence>
<reference evidence="1 2" key="1">
    <citation type="submission" date="2020-10" db="EMBL/GenBank/DDBJ databases">
        <title>Campylobacter and Helicobacter PacBio genomes.</title>
        <authorList>
            <person name="Lane C."/>
        </authorList>
    </citation>
    <scope>NUCLEOTIDE SEQUENCE [LARGE SCALE GENOMIC DNA]</scope>
    <source>
        <strain evidence="1 2">2016D-0077</strain>
    </source>
</reference>
<protein>
    <submittedName>
        <fullName evidence="1">Uncharacterized protein</fullName>
    </submittedName>
</protein>
<dbReference type="AlphaFoldDB" id="A0A7M1LGL0"/>
<dbReference type="RefSeq" id="WP_025803522.1">
    <property type="nucleotide sequence ID" value="NZ_CP053842.1"/>
</dbReference>
<accession>A0A7M1LGL0</accession>
<organism evidence="1 2">
    <name type="scientific">Campylobacter corcagiensis</name>
    <dbReference type="NCBI Taxonomy" id="1448857"/>
    <lineage>
        <taxon>Bacteria</taxon>
        <taxon>Pseudomonadati</taxon>
        <taxon>Campylobacterota</taxon>
        <taxon>Epsilonproteobacteria</taxon>
        <taxon>Campylobacterales</taxon>
        <taxon>Campylobacteraceae</taxon>
        <taxon>Campylobacter</taxon>
    </lineage>
</organism>
<sequence>MRYFVTLIISVSFLLSFEDFNKIDVDFYNKTLKSTIYQNKPYFDSNATLNFNNQNSKENFKDSIFDNIEIHQFIEFKFTKDI</sequence>
<dbReference type="Proteomes" id="UP000594749">
    <property type="component" value="Chromosome"/>
</dbReference>